<protein>
    <submittedName>
        <fullName evidence="3">Lysophospholipase L1</fullName>
    </submittedName>
</protein>
<keyword evidence="4" id="KW-1185">Reference proteome</keyword>
<dbReference type="AlphaFoldDB" id="A0A1I6K061"/>
<dbReference type="EMBL" id="FOYZ01000007">
    <property type="protein sequence ID" value="SFR84591.1"/>
    <property type="molecule type" value="Genomic_DNA"/>
</dbReference>
<dbReference type="InterPro" id="IPR052762">
    <property type="entry name" value="PCW_deacetylase/CE"/>
</dbReference>
<dbReference type="InterPro" id="IPR040794">
    <property type="entry name" value="CE2_N"/>
</dbReference>
<dbReference type="PANTHER" id="PTHR37834">
    <property type="entry name" value="GDSL-LIKE LIPASE/ACYLHYDROLASE DOMAIN PROTEIN (AFU_ORTHOLOGUE AFUA_2G00620)"/>
    <property type="match status" value="1"/>
</dbReference>
<dbReference type="RefSeq" id="WP_242940512.1">
    <property type="nucleotide sequence ID" value="NZ_FOYZ01000007.1"/>
</dbReference>
<evidence type="ECO:0000259" key="1">
    <source>
        <dbReference type="Pfam" id="PF13472"/>
    </source>
</evidence>
<reference evidence="3 4" key="1">
    <citation type="submission" date="2016-10" db="EMBL/GenBank/DDBJ databases">
        <authorList>
            <person name="de Groot N.N."/>
        </authorList>
    </citation>
    <scope>NUCLEOTIDE SEQUENCE [LARGE SCALE GENOMIC DNA]</scope>
    <source>
        <strain evidence="3 4">743A</strain>
    </source>
</reference>
<accession>A0A1I6K061</accession>
<dbReference type="InterPro" id="IPR037461">
    <property type="entry name" value="CtCE2-like_dom"/>
</dbReference>
<gene>
    <name evidence="3" type="ORF">SAMN05661086_02142</name>
</gene>
<organism evidence="3 4">
    <name type="scientific">Anaeromicropila populeti</name>
    <dbReference type="NCBI Taxonomy" id="37658"/>
    <lineage>
        <taxon>Bacteria</taxon>
        <taxon>Bacillati</taxon>
        <taxon>Bacillota</taxon>
        <taxon>Clostridia</taxon>
        <taxon>Lachnospirales</taxon>
        <taxon>Lachnospiraceae</taxon>
        <taxon>Anaeromicropila</taxon>
    </lineage>
</organism>
<dbReference type="STRING" id="37658.SAMN05661086_02142"/>
<dbReference type="CDD" id="cd01831">
    <property type="entry name" value="Endoglucanase_E_like"/>
    <property type="match status" value="1"/>
</dbReference>
<dbReference type="GO" id="GO:0052689">
    <property type="term" value="F:carboxylic ester hydrolase activity"/>
    <property type="evidence" value="ECO:0007669"/>
    <property type="project" value="InterPro"/>
</dbReference>
<dbReference type="Gene3D" id="3.40.50.1110">
    <property type="entry name" value="SGNH hydrolase"/>
    <property type="match status" value="1"/>
</dbReference>
<dbReference type="Pfam" id="PF13472">
    <property type="entry name" value="Lipase_GDSL_2"/>
    <property type="match status" value="1"/>
</dbReference>
<dbReference type="PANTHER" id="PTHR37834:SF2">
    <property type="entry name" value="ESTERASE, SGNH HYDROLASE-TYPE"/>
    <property type="match status" value="1"/>
</dbReference>
<evidence type="ECO:0000313" key="4">
    <source>
        <dbReference type="Proteomes" id="UP000199659"/>
    </source>
</evidence>
<dbReference type="InterPro" id="IPR013830">
    <property type="entry name" value="SGNH_hydro"/>
</dbReference>
<dbReference type="Gene3D" id="2.60.120.260">
    <property type="entry name" value="Galactose-binding domain-like"/>
    <property type="match status" value="1"/>
</dbReference>
<dbReference type="SUPFAM" id="SSF52266">
    <property type="entry name" value="SGNH hydrolase"/>
    <property type="match status" value="1"/>
</dbReference>
<proteinExistence type="predicted"/>
<dbReference type="InterPro" id="IPR036514">
    <property type="entry name" value="SGNH_hydro_sf"/>
</dbReference>
<dbReference type="Proteomes" id="UP000199659">
    <property type="component" value="Unassembled WGS sequence"/>
</dbReference>
<evidence type="ECO:0000313" key="3">
    <source>
        <dbReference type="EMBL" id="SFR84591.1"/>
    </source>
</evidence>
<evidence type="ECO:0000259" key="2">
    <source>
        <dbReference type="Pfam" id="PF17996"/>
    </source>
</evidence>
<feature type="domain" description="Carbohydrate esterase 2 N-terminal" evidence="2">
    <location>
        <begin position="15"/>
        <end position="126"/>
    </location>
</feature>
<name>A0A1I6K061_9FIRM</name>
<dbReference type="Pfam" id="PF17996">
    <property type="entry name" value="CE2_N"/>
    <property type="match status" value="1"/>
</dbReference>
<sequence>MKRSFQVNESNVRILGRTKIMDQVTYMNYSCSGIEFEFTGTSVSAVFITDREKWDEGFKAWVAVFVDDNVTPEKRFPLEKAENTYTLYETDTERTIKIRIVKMSEVAFAKAGIKEIIVEGTGEITPTKGKERRIEFIGDSITCGYGMEGIWNKDVFHTAQENAWEAYAAKTARYFNADFNLVSWSGIGIISSWTDLDEPNTSEWLMPDLYRYTDGGMERQLGKTDYEEWDHTRFEPQLIVINLGTNDASYTKGIEDRVKQFELGYYELLQQVRSKNLEAEIICALGAMGQDLCPAVENAVNRFRKETQDEKVHTLVFDVQEERDGIGADWHPSWITQDKMSKKLIEKVKEVMGW</sequence>
<feature type="domain" description="SGNH hydrolase-type esterase" evidence="1">
    <location>
        <begin position="136"/>
        <end position="310"/>
    </location>
</feature>